<protein>
    <submittedName>
        <fullName evidence="13">ABC transporter</fullName>
    </submittedName>
</protein>
<evidence type="ECO:0000313" key="14">
    <source>
        <dbReference type="Proteomes" id="UP001472866"/>
    </source>
</evidence>
<dbReference type="SMART" id="SM00382">
    <property type="entry name" value="AAA"/>
    <property type="match status" value="2"/>
</dbReference>
<keyword evidence="7" id="KW-0067">ATP-binding</keyword>
<evidence type="ECO:0000256" key="7">
    <source>
        <dbReference type="ARBA" id="ARBA00022840"/>
    </source>
</evidence>
<evidence type="ECO:0000256" key="9">
    <source>
        <dbReference type="ARBA" id="ARBA00023136"/>
    </source>
</evidence>
<evidence type="ECO:0000256" key="4">
    <source>
        <dbReference type="ARBA" id="ARBA00022692"/>
    </source>
</evidence>
<keyword evidence="3" id="KW-0813">Transport</keyword>
<dbReference type="Gene3D" id="3.40.50.300">
    <property type="entry name" value="P-loop containing nucleotide triphosphate hydrolases"/>
    <property type="match status" value="2"/>
</dbReference>
<keyword evidence="9 11" id="KW-0472">Membrane</keyword>
<feature type="compositionally biased region" description="Basic and acidic residues" evidence="10">
    <location>
        <begin position="957"/>
        <end position="972"/>
    </location>
</feature>
<feature type="transmembrane region" description="Helical" evidence="11">
    <location>
        <begin position="419"/>
        <end position="445"/>
    </location>
</feature>
<evidence type="ECO:0000256" key="6">
    <source>
        <dbReference type="ARBA" id="ARBA00022741"/>
    </source>
</evidence>
<dbReference type="InterPro" id="IPR003593">
    <property type="entry name" value="AAA+_ATPase"/>
</dbReference>
<evidence type="ECO:0000256" key="2">
    <source>
        <dbReference type="ARBA" id="ARBA00008526"/>
    </source>
</evidence>
<evidence type="ECO:0000256" key="11">
    <source>
        <dbReference type="SAM" id="Phobius"/>
    </source>
</evidence>
<feature type="region of interest" description="Disordered" evidence="10">
    <location>
        <begin position="1"/>
        <end position="30"/>
    </location>
</feature>
<evidence type="ECO:0000313" key="13">
    <source>
        <dbReference type="EMBL" id="WZN64004.1"/>
    </source>
</evidence>
<evidence type="ECO:0000256" key="8">
    <source>
        <dbReference type="ARBA" id="ARBA00022989"/>
    </source>
</evidence>
<dbReference type="Pfam" id="PF00005">
    <property type="entry name" value="ABC_tran"/>
    <property type="match status" value="2"/>
</dbReference>
<accession>A0AAX4PCW9</accession>
<comment type="similarity">
    <text evidence="2">Belongs to the ABC transporter superfamily. ABCA family. CPR flippase (TC 3.A.1.211) subfamily.</text>
</comment>
<feature type="transmembrane region" description="Helical" evidence="11">
    <location>
        <begin position="1353"/>
        <end position="1386"/>
    </location>
</feature>
<feature type="transmembrane region" description="Helical" evidence="11">
    <location>
        <begin position="385"/>
        <end position="407"/>
    </location>
</feature>
<keyword evidence="8 11" id="KW-1133">Transmembrane helix</keyword>
<dbReference type="GO" id="GO:0140359">
    <property type="term" value="F:ABC-type transporter activity"/>
    <property type="evidence" value="ECO:0007669"/>
    <property type="project" value="InterPro"/>
</dbReference>
<dbReference type="CDD" id="cd03263">
    <property type="entry name" value="ABC_subfamily_A"/>
    <property type="match status" value="2"/>
</dbReference>
<gene>
    <name evidence="13" type="ORF">HKI87_08g55580</name>
</gene>
<feature type="transmembrane region" description="Helical" evidence="11">
    <location>
        <begin position="350"/>
        <end position="373"/>
    </location>
</feature>
<sequence>MEDVDLDSARSEASAGLSAGATERPKCERRKRSQFAAVAKKNLVLIRRHWLGSTASQLLAPIVVMLILRMMQGIGDSSLSRPDPNPAEREVSDVEPCGQEGCAAILYAPRGVAWVDDLMDLVREQSGLEPGEVAPVPTLQPLGPDEQAGAMWCLNNPGTPLPCPVQTLESSSLGLPVSAPDPFCSTPLFLQGNRISPCARMRDNRTISDYMVANPGRAANVVVFPAAYSGLSATSARVYPFGYDLYYNQTTARFPFRGNDHVLEVKRAIDQAILRFSGADAANLTVSWSTFPKPEPRLKGFSAVAVGGGYWFYLPAMIVFFTTLVDVVREKENGSRLMMSVMGLPSSVNLLVWLLQGFAFSNASALVLILAGLACRFDLFWNSSFLALFLLFSLFGTAMVAVSQVLATIMPSVKGAQTAGYAIILVGFVFQAILGSGYGSLIFLLQSTTLPGWAAPVKYVLQLYPPYLMSMVYYTISKKSASVVNLQEATVETGEGFSLADLFEKPSVGDTRLFGPMEVDVPRPATCLAILVLDTLLFALLALYLDHVVPTKNGILHHPLYFLRRSYWRAGGGGSKRDRAKLREGAGFTEVVDSMADFGSKDVIDEAVRVAESVPRSAEDESAILVSALTKIYGTKCCGRTKKAVDRLSVRLEKDSIFCLLGHNGAGKSTTMNILTGIVSPSEGFVSICGRDLCEDLGEIQSLIGVSPQFDCLWGELTAFQHLEVYAAVKGVRPDRVREEAEYCLGYVDLLRVKDDQAHTYSGGMRRRLSLAIAMLGDPKAIFLDEPTTGMDPVHKQEAWAMIQRMKKDRIVVLTTHSMEEADCLGDRIGIMGSGRLQCVGTSLALKNAYGTGYRLRIFAPEETESGQVASEILGRVEGSKLVRSDAGSLTFSVPFGGVDDLPEAMNLLETRHVSKILEWSISHTTLEEVFLQVTSGCGFGEDFRRSAEDEGALEAASRHADRGDPRLQRTDTEAELNPPEHAFEIEMPQKPGEARSRRCSPRAGPVYGLVAKQGILQRRQTFQLLCQVGTPIVIMLMLTFLQVLVRVQTESATQGEGKRFLVGSIPYSLSTGFGLPFDLPKNASFGNFSSSGLAENGQYCLQRFSYFDGTGGGAGSLGSHGQGVGLLGRVSQHSCRLDYGTGEEILAPFFEPKPSTQEMVRELYDDLNELRAYNMSEMSKEPMPSYLLPDGAVSFADVDYNVSSLAYSFSVNDNFLLAYHRPNGITRARVWEGASHSFQNTGFSVLGNQGRALVMELVDRAFMATALPSHARYLGVLSGLPSYAKPLLGVGSTLLNMPQYEEGTMENFVEIFGSFLYPIALILQLPLYMYVTVMEKEKGLRQAQLNSGMSLLAYHASTFLFNLLLYALIVSFMVVVGHAVGLSFFAETSHAVLGVFFFGWGLAMVAFAAFLASLINSSRTATVVGYSVVLFGTGLGIMLSQGVYGDNPTRPEMPKMPAALNLLPQFAMIRGVYLMNWGCAMKQECVSGFGDGQLDACIGFLYLDFVLYSLAGFYLDKVLPKPNEPSSHWLFFLPEGWRARRKRRRVAPIRSLAEILSNSDRSDGPSAAVASLDEDVCEEEKRADACAEDEHELVVRDLSKDFGGNVAVGGVGLVVDRGECFGLLGENGAGKTTLIKMLSCSLQPTTGTAHLCGHDVTEKPERVQKLVGICPQFDVLWDDLTVREHLLLFLRLKGASSARKDVGSILTEVGLLASKDKLVKELSGGMKRRLSVALALCGDSRVILLDEVTTGLDPYSRRQLWDVLRTCRGGRAMVLTTHSMDEAELLCTRLAVMVKGRLRCMGTSDHLKEKFGRGYMVLLNFPDETKACVTEFLAEKFALGAAGGAEIVKDFPGQLVARVPVSGKPGEGATAGYRMSSIFRVMVREAEGRGITDWAVSQVGLNEVFRAVLDMANAAPTREFPFSP</sequence>
<comment type="subcellular location">
    <subcellularLocation>
        <location evidence="1">Membrane</location>
        <topology evidence="1">Multi-pass membrane protein</topology>
    </subcellularLocation>
</comment>
<dbReference type="GO" id="GO:0016020">
    <property type="term" value="C:membrane"/>
    <property type="evidence" value="ECO:0007669"/>
    <property type="project" value="UniProtKB-SubCell"/>
</dbReference>
<dbReference type="FunFam" id="3.40.50.300:FF:000665">
    <property type="entry name" value="ABC transporter A family member 2"/>
    <property type="match status" value="1"/>
</dbReference>
<organism evidence="13 14">
    <name type="scientific">Chloropicon roscoffensis</name>
    <dbReference type="NCBI Taxonomy" id="1461544"/>
    <lineage>
        <taxon>Eukaryota</taxon>
        <taxon>Viridiplantae</taxon>
        <taxon>Chlorophyta</taxon>
        <taxon>Chloropicophyceae</taxon>
        <taxon>Chloropicales</taxon>
        <taxon>Chloropicaceae</taxon>
        <taxon>Chloropicon</taxon>
    </lineage>
</organism>
<dbReference type="InterPro" id="IPR003439">
    <property type="entry name" value="ABC_transporter-like_ATP-bd"/>
</dbReference>
<evidence type="ECO:0000256" key="1">
    <source>
        <dbReference type="ARBA" id="ARBA00004141"/>
    </source>
</evidence>
<evidence type="ECO:0000256" key="3">
    <source>
        <dbReference type="ARBA" id="ARBA00022448"/>
    </source>
</evidence>
<dbReference type="PANTHER" id="PTHR19229:SF36">
    <property type="entry name" value="ATP-BINDING CASSETTE SUB-FAMILY A MEMBER 2"/>
    <property type="match status" value="1"/>
</dbReference>
<dbReference type="InterPro" id="IPR027417">
    <property type="entry name" value="P-loop_NTPase"/>
</dbReference>
<name>A0AAX4PCW9_9CHLO</name>
<dbReference type="EMBL" id="CP151508">
    <property type="protein sequence ID" value="WZN64004.1"/>
    <property type="molecule type" value="Genomic_DNA"/>
</dbReference>
<proteinExistence type="inferred from homology"/>
<keyword evidence="6" id="KW-0547">Nucleotide-binding</keyword>
<evidence type="ECO:0000256" key="5">
    <source>
        <dbReference type="ARBA" id="ARBA00022737"/>
    </source>
</evidence>
<feature type="transmembrane region" description="Helical" evidence="11">
    <location>
        <begin position="1392"/>
        <end position="1412"/>
    </location>
</feature>
<dbReference type="Pfam" id="PF12698">
    <property type="entry name" value="ABC2_membrane_3"/>
    <property type="match status" value="2"/>
</dbReference>
<dbReference type="GO" id="GO:0005319">
    <property type="term" value="F:lipid transporter activity"/>
    <property type="evidence" value="ECO:0007669"/>
    <property type="project" value="TreeGrafter"/>
</dbReference>
<dbReference type="GO" id="GO:0016887">
    <property type="term" value="F:ATP hydrolysis activity"/>
    <property type="evidence" value="ECO:0007669"/>
    <property type="project" value="InterPro"/>
</dbReference>
<dbReference type="PROSITE" id="PS50893">
    <property type="entry name" value="ABC_TRANSPORTER_2"/>
    <property type="match status" value="2"/>
</dbReference>
<dbReference type="FunFam" id="3.40.50.300:FF:000335">
    <property type="entry name" value="ATP binding cassette subfamily A member 5"/>
    <property type="match status" value="1"/>
</dbReference>
<feature type="transmembrane region" description="Helical" evidence="11">
    <location>
        <begin position="310"/>
        <end position="329"/>
    </location>
</feature>
<dbReference type="PROSITE" id="PS00211">
    <property type="entry name" value="ABC_TRANSPORTER_1"/>
    <property type="match status" value="2"/>
</dbReference>
<evidence type="ECO:0000259" key="12">
    <source>
        <dbReference type="PROSITE" id="PS50893"/>
    </source>
</evidence>
<feature type="domain" description="ABC transporter" evidence="12">
    <location>
        <begin position="1594"/>
        <end position="1821"/>
    </location>
</feature>
<evidence type="ECO:0000256" key="10">
    <source>
        <dbReference type="SAM" id="MobiDB-lite"/>
    </source>
</evidence>
<dbReference type="SUPFAM" id="SSF52540">
    <property type="entry name" value="P-loop containing nucleoside triphosphate hydrolases"/>
    <property type="match status" value="2"/>
</dbReference>
<dbReference type="GO" id="GO:0005524">
    <property type="term" value="F:ATP binding"/>
    <property type="evidence" value="ECO:0007669"/>
    <property type="project" value="UniProtKB-KW"/>
</dbReference>
<keyword evidence="14" id="KW-1185">Reference proteome</keyword>
<feature type="transmembrane region" description="Helical" evidence="11">
    <location>
        <begin position="1312"/>
        <end position="1332"/>
    </location>
</feature>
<reference evidence="13 14" key="1">
    <citation type="submission" date="2024-03" db="EMBL/GenBank/DDBJ databases">
        <title>Complete genome sequence of the green alga Chloropicon roscoffensis RCC1871.</title>
        <authorList>
            <person name="Lemieux C."/>
            <person name="Pombert J.-F."/>
            <person name="Otis C."/>
            <person name="Turmel M."/>
        </authorList>
    </citation>
    <scope>NUCLEOTIDE SEQUENCE [LARGE SCALE GENOMIC DNA]</scope>
    <source>
        <strain evidence="13 14">RCC1871</strain>
    </source>
</reference>
<feature type="region of interest" description="Disordered" evidence="10">
    <location>
        <begin position="949"/>
        <end position="972"/>
    </location>
</feature>
<dbReference type="InterPro" id="IPR017871">
    <property type="entry name" value="ABC_transporter-like_CS"/>
</dbReference>
<feature type="domain" description="ABC transporter" evidence="12">
    <location>
        <begin position="624"/>
        <end position="859"/>
    </location>
</feature>
<feature type="transmembrane region" description="Helical" evidence="11">
    <location>
        <begin position="1424"/>
        <end position="1445"/>
    </location>
</feature>
<dbReference type="Proteomes" id="UP001472866">
    <property type="component" value="Chromosome 08"/>
</dbReference>
<dbReference type="PANTHER" id="PTHR19229">
    <property type="entry name" value="ATP-BINDING CASSETTE TRANSPORTER SUBFAMILY A ABCA"/>
    <property type="match status" value="1"/>
</dbReference>
<keyword evidence="4 11" id="KW-0812">Transmembrane</keyword>
<dbReference type="InterPro" id="IPR013525">
    <property type="entry name" value="ABC2_TM"/>
</dbReference>
<keyword evidence="5" id="KW-0677">Repeat</keyword>
<dbReference type="InterPro" id="IPR026082">
    <property type="entry name" value="ABCA"/>
</dbReference>